<dbReference type="InterPro" id="IPR011989">
    <property type="entry name" value="ARM-like"/>
</dbReference>
<comment type="caution">
    <text evidence="2">The sequence shown here is derived from an EMBL/GenBank/DDBJ whole genome shotgun (WGS) entry which is preliminary data.</text>
</comment>
<feature type="compositionally biased region" description="Low complexity" evidence="1">
    <location>
        <begin position="10"/>
        <end position="20"/>
    </location>
</feature>
<keyword evidence="3" id="KW-1185">Reference proteome</keyword>
<gene>
    <name evidence="2" type="ORF">TcWFU_008076</name>
</gene>
<reference evidence="2 3" key="1">
    <citation type="journal article" date="2022" name="Front. Cell. Infect. Microbiol.">
        <title>The Genomes of Two Strains of Taenia crassiceps the Animal Model for the Study of Human Cysticercosis.</title>
        <authorList>
            <person name="Bobes R.J."/>
            <person name="Estrada K."/>
            <person name="Rios-Valencia D.G."/>
            <person name="Calderon-Gallegos A."/>
            <person name="de la Torre P."/>
            <person name="Carrero J.C."/>
            <person name="Sanchez-Flores A."/>
            <person name="Laclette J.P."/>
        </authorList>
    </citation>
    <scope>NUCLEOTIDE SEQUENCE [LARGE SCALE GENOMIC DNA]</scope>
    <source>
        <strain evidence="2">WFUcys</strain>
    </source>
</reference>
<feature type="region of interest" description="Disordered" evidence="1">
    <location>
        <begin position="1"/>
        <end position="35"/>
    </location>
</feature>
<accession>A0ABR4QSX2</accession>
<dbReference type="SUPFAM" id="SSF48371">
    <property type="entry name" value="ARM repeat"/>
    <property type="match status" value="1"/>
</dbReference>
<evidence type="ECO:0000313" key="3">
    <source>
        <dbReference type="Proteomes" id="UP001651158"/>
    </source>
</evidence>
<dbReference type="InterPro" id="IPR016024">
    <property type="entry name" value="ARM-type_fold"/>
</dbReference>
<proteinExistence type="predicted"/>
<organism evidence="2 3">
    <name type="scientific">Taenia crassiceps</name>
    <dbReference type="NCBI Taxonomy" id="6207"/>
    <lineage>
        <taxon>Eukaryota</taxon>
        <taxon>Metazoa</taxon>
        <taxon>Spiralia</taxon>
        <taxon>Lophotrochozoa</taxon>
        <taxon>Platyhelminthes</taxon>
        <taxon>Cestoda</taxon>
        <taxon>Eucestoda</taxon>
        <taxon>Cyclophyllidea</taxon>
        <taxon>Taeniidae</taxon>
        <taxon>Taenia</taxon>
    </lineage>
</organism>
<dbReference type="EMBL" id="JAKROA010000001">
    <property type="protein sequence ID" value="KAL5112650.1"/>
    <property type="molecule type" value="Genomic_DNA"/>
</dbReference>
<evidence type="ECO:0000256" key="1">
    <source>
        <dbReference type="SAM" id="MobiDB-lite"/>
    </source>
</evidence>
<evidence type="ECO:0000313" key="2">
    <source>
        <dbReference type="EMBL" id="KAL5112650.1"/>
    </source>
</evidence>
<sequence length="700" mass="78069">MSRIYDLDESASLSSDSGMESAEETRPSSTTSENSFDGWPWNECSGPDYLLDYDTAFPLAQNYCLGLVSGDVSIIKSSAQHLFHLCRSGFSEALLSFLPEIFMNLKTVIVAIDISKHPDLIHSLSGIFYYLTENDTAAYLVPPDSYIAFVAKLLSFPLESALYYTVAGLHNLLDHKSLRDKFRTPLIIILLIQILWTCFLYDKSFHPPVTCNPYLAFASSTSLSKFLSIACDSLYLLAHRNEMSKRLIHAKQGVIPLLYFVHTYQFEKTQSVCVRLLRILSTQLQTKRDILKNDPTLRFFKHSASSTFQQISLDAFWTLRNLSDQCASLANHQMNEISGILLIKLRSIEESLRCWKAKIYSPYDLQDGYTISRCISGTLANFTCRNPFTKLFLVENGAVPLLARLLTFTMNELSSHSTLCQATVFGGPCMAPPKYDPIPPSLLSCLCGRRSVSLSMLQAAVDCVEAALRCLSHLTSSHQRANEALHQLAYDWVDCFLAGEKGVCWMIDLLHLTSHDEGTYCVDHVIQPMPEQWDALGRGHVFQLVKAWLSLARNRLAGGIWCSPDQEAALRTAVGRLELFMFPSIESTILMTVPGIWLHCIPVEDLPQSVFFKLCQTRLQCKKGRAGQAVCTEEYRLLCCALCVFVPLSAMPPFTDTVRLFVDLCVCVCARLQAKEPAAAAAVAATSDSDGDEDDADDDG</sequence>
<protein>
    <submittedName>
        <fullName evidence="2">Junction plakoglobin</fullName>
    </submittedName>
</protein>
<dbReference type="Proteomes" id="UP001651158">
    <property type="component" value="Unassembled WGS sequence"/>
</dbReference>
<dbReference type="PANTHER" id="PTHR45976">
    <property type="entry name" value="ARMADILLO SEGMENT POLARITY PROTEIN"/>
    <property type="match status" value="1"/>
</dbReference>
<dbReference type="InterPro" id="IPR013284">
    <property type="entry name" value="Beta-catenin"/>
</dbReference>
<name>A0ABR4QSX2_9CEST</name>
<dbReference type="Gene3D" id="1.25.10.10">
    <property type="entry name" value="Leucine-rich Repeat Variant"/>
    <property type="match status" value="1"/>
</dbReference>